<evidence type="ECO:0008006" key="3">
    <source>
        <dbReference type="Google" id="ProtNLM"/>
    </source>
</evidence>
<dbReference type="EMBL" id="JAFBBZ010000001">
    <property type="protein sequence ID" value="MBM7506655.1"/>
    <property type="molecule type" value="Genomic_DNA"/>
</dbReference>
<keyword evidence="2" id="KW-1185">Reference proteome</keyword>
<accession>A0ABS2M637</accession>
<evidence type="ECO:0000313" key="2">
    <source>
        <dbReference type="Proteomes" id="UP000732378"/>
    </source>
</evidence>
<name>A0ABS2M637_9ACTN</name>
<sequence length="148" mass="15311">MHAIDRVRRAATVLLVAVFLLVAPQIAYAGFSTPKASGLAVGAASLVAPSSVQGSTSCSTFLFWERFDVSVSSFTDPGPAGRAYTYTYVLSRNGNEVDRATGTAKSTSLSTGTVGRGGSYTVSIESRLGGWAAPTFELATSCTSGSLR</sequence>
<dbReference type="Proteomes" id="UP000732378">
    <property type="component" value="Unassembled WGS sequence"/>
</dbReference>
<evidence type="ECO:0000313" key="1">
    <source>
        <dbReference type="EMBL" id="MBM7506655.1"/>
    </source>
</evidence>
<proteinExistence type="predicted"/>
<organism evidence="1 2">
    <name type="scientific">Nocardioides salarius</name>
    <dbReference type="NCBI Taxonomy" id="374513"/>
    <lineage>
        <taxon>Bacteria</taxon>
        <taxon>Bacillati</taxon>
        <taxon>Actinomycetota</taxon>
        <taxon>Actinomycetes</taxon>
        <taxon>Propionibacteriales</taxon>
        <taxon>Nocardioidaceae</taxon>
        <taxon>Nocardioides</taxon>
    </lineage>
</organism>
<comment type="caution">
    <text evidence="1">The sequence shown here is derived from an EMBL/GenBank/DDBJ whole genome shotgun (WGS) entry which is preliminary data.</text>
</comment>
<dbReference type="RefSeq" id="WP_193669227.1">
    <property type="nucleotide sequence ID" value="NZ_JACDTV010000008.1"/>
</dbReference>
<gene>
    <name evidence="1" type="ORF">JOE61_000469</name>
</gene>
<protein>
    <recommendedName>
        <fullName evidence="3">Fibronectin type III domain-containing protein</fullName>
    </recommendedName>
</protein>
<reference evidence="1 2" key="1">
    <citation type="submission" date="2021-01" db="EMBL/GenBank/DDBJ databases">
        <title>Sequencing the genomes of 1000 actinobacteria strains.</title>
        <authorList>
            <person name="Klenk H.-P."/>
        </authorList>
    </citation>
    <scope>NUCLEOTIDE SEQUENCE [LARGE SCALE GENOMIC DNA]</scope>
    <source>
        <strain evidence="1 2">DSM 18239</strain>
    </source>
</reference>